<evidence type="ECO:0008006" key="3">
    <source>
        <dbReference type="Google" id="ProtNLM"/>
    </source>
</evidence>
<dbReference type="Gene3D" id="1.25.40.10">
    <property type="entry name" value="Tetratricopeptide repeat domain"/>
    <property type="match status" value="1"/>
</dbReference>
<dbReference type="RefSeq" id="WP_229893768.1">
    <property type="nucleotide sequence ID" value="NZ_BLIO01000001.1"/>
</dbReference>
<dbReference type="Proteomes" id="UP000430079">
    <property type="component" value="Unassembled WGS sequence"/>
</dbReference>
<gene>
    <name evidence="1" type="ORF">Sgleb_24740</name>
</gene>
<reference evidence="1 2" key="1">
    <citation type="submission" date="2019-12" db="EMBL/GenBank/DDBJ databases">
        <title>Whole genome shotgun sequence of Streptomyces hygroscopicus subsp. glebosus NBRC 13786.</title>
        <authorList>
            <person name="Ichikawa N."/>
            <person name="Kimura A."/>
            <person name="Kitahashi Y."/>
            <person name="Komaki H."/>
            <person name="Tamura T."/>
        </authorList>
    </citation>
    <scope>NUCLEOTIDE SEQUENCE [LARGE SCALE GENOMIC DNA]</scope>
    <source>
        <strain evidence="1 2">NBRC 13786</strain>
    </source>
</reference>
<name>A0A640SSV0_9ACTN</name>
<dbReference type="AlphaFoldDB" id="A0A640SSV0"/>
<sequence length="420" mass="45528">MGREQQDLRNAIAGLLGDNRFQGACAKRDMGALFRLLNHRGLSTRRIAAAVGITQGRLYDYMNDKSRVEKLAIFEQISDALFIPGQMLGLARRSWEPQAVESTHVPAAATADRSDLTAIDAFRSADKQTGGGRLYAAVVRHLNEEVARHLVDATSGPQVFAAAAALSEMAGWMAHDSGRDGRAQQHFVRALALARTSGDVSLAANIAASSSHLALQTGDASQATHWARAGLQFADQGPRISSLTARLHSMHARALAAADQRFRASRELDRAHEALGSTPETTHPWLSPFDEASLASESALACRDMERYEEALVHAQRAVALRESVRARSLALSHINLVTIHVHRADLDAVVHFGVGLLTANPSLGSVRVVNQLADLRCTLEGHRNYRPVRDFLAQFDASAKTRILLLADILTPRSEGTSP</sequence>
<protein>
    <recommendedName>
        <fullName evidence="3">HTH cro/C1-type domain-containing protein</fullName>
    </recommendedName>
</protein>
<evidence type="ECO:0000313" key="2">
    <source>
        <dbReference type="Proteomes" id="UP000430079"/>
    </source>
</evidence>
<dbReference type="EMBL" id="BLIO01000001">
    <property type="protein sequence ID" value="GFE14427.1"/>
    <property type="molecule type" value="Genomic_DNA"/>
</dbReference>
<organism evidence="1 2">
    <name type="scientific">Streptomyces glebosus</name>
    <dbReference type="NCBI Taxonomy" id="249580"/>
    <lineage>
        <taxon>Bacteria</taxon>
        <taxon>Bacillati</taxon>
        <taxon>Actinomycetota</taxon>
        <taxon>Actinomycetes</taxon>
        <taxon>Kitasatosporales</taxon>
        <taxon>Streptomycetaceae</taxon>
        <taxon>Streptomyces</taxon>
    </lineage>
</organism>
<keyword evidence="2" id="KW-1185">Reference proteome</keyword>
<dbReference type="InterPro" id="IPR001387">
    <property type="entry name" value="Cro/C1-type_HTH"/>
</dbReference>
<comment type="caution">
    <text evidence="1">The sequence shown here is derived from an EMBL/GenBank/DDBJ whole genome shotgun (WGS) entry which is preliminary data.</text>
</comment>
<dbReference type="CDD" id="cd00093">
    <property type="entry name" value="HTH_XRE"/>
    <property type="match status" value="1"/>
</dbReference>
<evidence type="ECO:0000313" key="1">
    <source>
        <dbReference type="EMBL" id="GFE14427.1"/>
    </source>
</evidence>
<dbReference type="SUPFAM" id="SSF48452">
    <property type="entry name" value="TPR-like"/>
    <property type="match status" value="1"/>
</dbReference>
<accession>A0A640SSV0</accession>
<proteinExistence type="predicted"/>
<dbReference type="InterPro" id="IPR011990">
    <property type="entry name" value="TPR-like_helical_dom_sf"/>
</dbReference>